<keyword evidence="9 11" id="KW-0299">Galactose metabolism</keyword>
<dbReference type="HAMAP" id="MF_00246">
    <property type="entry name" value="Galactokinase"/>
    <property type="match status" value="1"/>
</dbReference>
<dbReference type="EC" id="2.7.1.6" evidence="11 12"/>
<dbReference type="EMBL" id="BLRX01000024">
    <property type="protein sequence ID" value="GFP24915.1"/>
    <property type="molecule type" value="Genomic_DNA"/>
</dbReference>
<dbReference type="InterPro" id="IPR036554">
    <property type="entry name" value="GHMP_kinase_C_sf"/>
</dbReference>
<dbReference type="RefSeq" id="WP_176229869.1">
    <property type="nucleotide sequence ID" value="NZ_BLRY01000107.1"/>
</dbReference>
<evidence type="ECO:0000256" key="1">
    <source>
        <dbReference type="ARBA" id="ARBA00006566"/>
    </source>
</evidence>
<dbReference type="EMBL" id="BLSB01000068">
    <property type="protein sequence ID" value="GFP35230.1"/>
    <property type="molecule type" value="Genomic_DNA"/>
</dbReference>
<dbReference type="Gene3D" id="3.30.230.10">
    <property type="match status" value="1"/>
</dbReference>
<keyword evidence="5 11" id="KW-0547">Nucleotide-binding</keyword>
<keyword evidence="6 11" id="KW-0418">Kinase</keyword>
<evidence type="ECO:0000313" key="19">
    <source>
        <dbReference type="Proteomes" id="UP000543224"/>
    </source>
</evidence>
<feature type="domain" description="Galactokinase N-terminal" evidence="15">
    <location>
        <begin position="23"/>
        <end position="60"/>
    </location>
</feature>
<dbReference type="PRINTS" id="PR00473">
    <property type="entry name" value="GALCTOKINASE"/>
</dbReference>
<dbReference type="SUPFAM" id="SSF54211">
    <property type="entry name" value="Ribosomal protein S5 domain 2-like"/>
    <property type="match status" value="1"/>
</dbReference>
<dbReference type="InterPro" id="IPR022963">
    <property type="entry name" value="Galactokinase_bac"/>
</dbReference>
<accession>A0A6V8PSX6</accession>
<comment type="function">
    <text evidence="11">Catalyzes the transfer of the gamma-phosphate of ATP to D-galactose to form alpha-D-galactose-1-phosphate (Gal-1-P).</text>
</comment>
<sequence>MILESRLEELKECLQDQVDLDREKLIVARASGRANIIGEHTDYNQGLVLPIAVDRDVLVAGVVQEGDQVTLHSLDFQDQVSFGLKNIVYDPAHPWANYAKGVVQVFKQKGCTLSGFVAAIQGNIPIGAGMSSSAALEVAVATFLEEAFGLRIDPREVALWCVEAENNFVGVNCGIMDQFASKLGKKDQALFIDCRDHSYEYVPFHLEGHKVLLVDSKLGRDLASTEYNIRRAECEEALNLLKSQLPEVASLREMSLVQLQRMEKKLGEKLAKRVRHVLSENQRVLKAKEALKKGDLGHLGRLLVQSHLSLRGDFEVSCPELDFLVESGLKMEGVLGARMMGGGFGGCTINLVREEAIERIMDELGQGYGRRFGLVPEFYVCEASQGASILKPSK</sequence>
<dbReference type="Proteomes" id="UP000543224">
    <property type="component" value="Unassembled WGS sequence"/>
</dbReference>
<evidence type="ECO:0000313" key="18">
    <source>
        <dbReference type="EMBL" id="GFP35230.1"/>
    </source>
</evidence>
<evidence type="ECO:0000256" key="6">
    <source>
        <dbReference type="ARBA" id="ARBA00022777"/>
    </source>
</evidence>
<dbReference type="PANTHER" id="PTHR10457">
    <property type="entry name" value="MEVALONATE KINASE/GALACTOKINASE"/>
    <property type="match status" value="1"/>
</dbReference>
<evidence type="ECO:0000256" key="9">
    <source>
        <dbReference type="ARBA" id="ARBA00023144"/>
    </source>
</evidence>
<dbReference type="Pfam" id="PF10509">
    <property type="entry name" value="GalKase_gal_bdg"/>
    <property type="match status" value="1"/>
</dbReference>
<comment type="similarity">
    <text evidence="1 11">Belongs to the GHMP kinase family. GalK subfamily.</text>
</comment>
<feature type="binding site" evidence="11">
    <location>
        <begin position="39"/>
        <end position="42"/>
    </location>
    <ligand>
        <name>substrate</name>
    </ligand>
</feature>
<evidence type="ECO:0000256" key="2">
    <source>
        <dbReference type="ARBA" id="ARBA00022490"/>
    </source>
</evidence>
<dbReference type="Pfam" id="PF00288">
    <property type="entry name" value="GHMP_kinases_N"/>
    <property type="match status" value="1"/>
</dbReference>
<proteinExistence type="inferred from homology"/>
<dbReference type="InterPro" id="IPR006206">
    <property type="entry name" value="Mevalonate/galactokinase"/>
</dbReference>
<dbReference type="FunFam" id="3.30.230.10:FF:000017">
    <property type="entry name" value="Galactokinase"/>
    <property type="match status" value="1"/>
</dbReference>
<dbReference type="GO" id="GO:0006012">
    <property type="term" value="P:galactose metabolic process"/>
    <property type="evidence" value="ECO:0007669"/>
    <property type="project" value="UniProtKB-UniRule"/>
</dbReference>
<dbReference type="InterPro" id="IPR006204">
    <property type="entry name" value="GHMP_kinase_N_dom"/>
</dbReference>
<dbReference type="InterPro" id="IPR014721">
    <property type="entry name" value="Ribsml_uS5_D2-typ_fold_subgr"/>
</dbReference>
<evidence type="ECO:0000256" key="3">
    <source>
        <dbReference type="ARBA" id="ARBA00022679"/>
    </source>
</evidence>
<dbReference type="Pfam" id="PF08544">
    <property type="entry name" value="GHMP_kinases_C"/>
    <property type="match status" value="1"/>
</dbReference>
<protein>
    <recommendedName>
        <fullName evidence="11 12">Galactokinase</fullName>
        <ecNumber evidence="11 12">2.7.1.6</ecNumber>
    </recommendedName>
    <alternativeName>
        <fullName evidence="11">Galactose kinase</fullName>
    </alternativeName>
</protein>
<gene>
    <name evidence="11" type="primary">galK</name>
    <name evidence="16" type="ORF">HKBW3S25_00353</name>
    <name evidence="17" type="ORF">HKBW3S33_01480</name>
    <name evidence="18" type="ORF">HKBW3S43_01022</name>
</gene>
<evidence type="ECO:0000259" key="15">
    <source>
        <dbReference type="Pfam" id="PF10509"/>
    </source>
</evidence>
<dbReference type="PROSITE" id="PS00106">
    <property type="entry name" value="GALACTOKINASE"/>
    <property type="match status" value="1"/>
</dbReference>
<evidence type="ECO:0000313" key="17">
    <source>
        <dbReference type="EMBL" id="GFP28063.1"/>
    </source>
</evidence>
<name>A0A6V8PSX6_9ACTN</name>
<feature type="binding site" evidence="11">
    <location>
        <position position="133"/>
    </location>
    <ligand>
        <name>Mg(2+)</name>
        <dbReference type="ChEBI" id="CHEBI:18420"/>
    </ligand>
</feature>
<feature type="domain" description="GHMP kinase N-terminal" evidence="13">
    <location>
        <begin position="97"/>
        <end position="184"/>
    </location>
</feature>
<keyword evidence="8 11" id="KW-0460">Magnesium</keyword>
<dbReference type="PIRSF" id="PIRSF000530">
    <property type="entry name" value="Galactokinase"/>
    <property type="match status" value="1"/>
</dbReference>
<dbReference type="FunFam" id="3.30.70.890:FF:000001">
    <property type="entry name" value="Galactokinase"/>
    <property type="match status" value="1"/>
</dbReference>
<dbReference type="PROSITE" id="PS00627">
    <property type="entry name" value="GHMP_KINASES_ATP"/>
    <property type="match status" value="1"/>
</dbReference>
<dbReference type="InterPro" id="IPR000705">
    <property type="entry name" value="Galactokinase"/>
</dbReference>
<reference evidence="19 20" key="1">
    <citation type="journal article" date="2020" name="Front. Microbiol.">
        <title>Single-cell genomics of novel Actinobacteria with the Wood-Ljungdahl pathway discovered in a serpentinizing system.</title>
        <authorList>
            <person name="Merino N."/>
            <person name="Kawai M."/>
            <person name="Boyd E.S."/>
            <person name="Colman D.R."/>
            <person name="McGlynn S.E."/>
            <person name="Nealson K.H."/>
            <person name="Kurokawa K."/>
            <person name="Hongoh Y."/>
        </authorList>
    </citation>
    <scope>NUCLEOTIDE SEQUENCE [LARGE SCALE GENOMIC DNA]</scope>
    <source>
        <strain evidence="16 19">S25</strain>
        <strain evidence="17 21">S33</strain>
        <strain evidence="18 20">S43</strain>
    </source>
</reference>
<evidence type="ECO:0000259" key="14">
    <source>
        <dbReference type="Pfam" id="PF08544"/>
    </source>
</evidence>
<dbReference type="PRINTS" id="PR00959">
    <property type="entry name" value="MEVGALKINASE"/>
</dbReference>
<comment type="subcellular location">
    <subcellularLocation>
        <location evidence="11">Cytoplasm</location>
    </subcellularLocation>
</comment>
<dbReference type="NCBIfam" id="NF003705">
    <property type="entry name" value="PRK05322.1"/>
    <property type="match status" value="1"/>
</dbReference>
<keyword evidence="21" id="KW-1185">Reference proteome</keyword>
<comment type="pathway">
    <text evidence="11">Carbohydrate metabolism; galactose metabolism.</text>
</comment>
<evidence type="ECO:0000313" key="16">
    <source>
        <dbReference type="EMBL" id="GFP24915.1"/>
    </source>
</evidence>
<dbReference type="GO" id="GO:0004335">
    <property type="term" value="F:galactokinase activity"/>
    <property type="evidence" value="ECO:0007669"/>
    <property type="project" value="UniProtKB-UniRule"/>
</dbReference>
<dbReference type="UniPathway" id="UPA00214"/>
<evidence type="ECO:0000256" key="10">
    <source>
        <dbReference type="ARBA" id="ARBA00023277"/>
    </source>
</evidence>
<feature type="binding site" evidence="11">
    <location>
        <position position="165"/>
    </location>
    <ligand>
        <name>Mg(2+)</name>
        <dbReference type="ChEBI" id="CHEBI:18420"/>
    </ligand>
</feature>
<evidence type="ECO:0000256" key="5">
    <source>
        <dbReference type="ARBA" id="ARBA00022741"/>
    </source>
</evidence>
<dbReference type="InterPro" id="IPR020568">
    <property type="entry name" value="Ribosomal_Su5_D2-typ_SF"/>
</dbReference>
<dbReference type="AlphaFoldDB" id="A0A6V8PSX6"/>
<feature type="active site" description="Proton acceptor" evidence="11">
    <location>
        <position position="177"/>
    </location>
</feature>
<dbReference type="GO" id="GO:0005829">
    <property type="term" value="C:cytosol"/>
    <property type="evidence" value="ECO:0007669"/>
    <property type="project" value="TreeGrafter"/>
</dbReference>
<dbReference type="InterPro" id="IPR019539">
    <property type="entry name" value="GalKase_N"/>
</dbReference>
<evidence type="ECO:0000256" key="4">
    <source>
        <dbReference type="ARBA" id="ARBA00022723"/>
    </source>
</evidence>
<keyword evidence="4 11" id="KW-0479">Metal-binding</keyword>
<dbReference type="EMBL" id="BLRY01000107">
    <property type="protein sequence ID" value="GFP28063.1"/>
    <property type="molecule type" value="Genomic_DNA"/>
</dbReference>
<keyword evidence="7 11" id="KW-0067">ATP-binding</keyword>
<dbReference type="NCBIfam" id="TIGR00131">
    <property type="entry name" value="gal_kin"/>
    <property type="match status" value="1"/>
</dbReference>
<dbReference type="Gene3D" id="3.30.70.890">
    <property type="entry name" value="GHMP kinase, C-terminal domain"/>
    <property type="match status" value="1"/>
</dbReference>
<dbReference type="InterPro" id="IPR019741">
    <property type="entry name" value="Galactokinase_CS"/>
</dbReference>
<keyword evidence="3 11" id="KW-0808">Transferase</keyword>
<feature type="binding site" evidence="11">
    <location>
        <position position="227"/>
    </location>
    <ligand>
        <name>substrate</name>
    </ligand>
</feature>
<comment type="caution">
    <text evidence="18">The sequence shown here is derived from an EMBL/GenBank/DDBJ whole genome shotgun (WGS) entry which is preliminary data.</text>
</comment>
<organism evidence="18 20">
    <name type="scientific">Candidatus Hakubella thermalkaliphila</name>
    <dbReference type="NCBI Taxonomy" id="2754717"/>
    <lineage>
        <taxon>Bacteria</taxon>
        <taxon>Bacillati</taxon>
        <taxon>Actinomycetota</taxon>
        <taxon>Actinomycetota incertae sedis</taxon>
        <taxon>Candidatus Hakubellales</taxon>
        <taxon>Candidatus Hakubellaceae</taxon>
        <taxon>Candidatus Hakubella</taxon>
    </lineage>
</organism>
<keyword evidence="10 11" id="KW-0119">Carbohydrate metabolism</keyword>
<dbReference type="GO" id="GO:0000287">
    <property type="term" value="F:magnesium ion binding"/>
    <property type="evidence" value="ECO:0007669"/>
    <property type="project" value="UniProtKB-UniRule"/>
</dbReference>
<comment type="catalytic activity">
    <reaction evidence="11">
        <text>alpha-D-galactose + ATP = alpha-D-galactose 1-phosphate + ADP + H(+)</text>
        <dbReference type="Rhea" id="RHEA:13553"/>
        <dbReference type="ChEBI" id="CHEBI:15378"/>
        <dbReference type="ChEBI" id="CHEBI:28061"/>
        <dbReference type="ChEBI" id="CHEBI:30616"/>
        <dbReference type="ChEBI" id="CHEBI:58336"/>
        <dbReference type="ChEBI" id="CHEBI:456216"/>
        <dbReference type="EC" id="2.7.1.6"/>
    </reaction>
</comment>
<feature type="binding site" evidence="11">
    <location>
        <position position="73"/>
    </location>
    <ligand>
        <name>ATP</name>
        <dbReference type="ChEBI" id="CHEBI:30616"/>
    </ligand>
</feature>
<feature type="site" description="Transition state stabilizer" evidence="11">
    <location>
        <position position="33"/>
    </location>
</feature>
<feature type="domain" description="GHMP kinase C-terminal" evidence="14">
    <location>
        <begin position="288"/>
        <end position="366"/>
    </location>
</feature>
<evidence type="ECO:0000256" key="7">
    <source>
        <dbReference type="ARBA" id="ARBA00022840"/>
    </source>
</evidence>
<dbReference type="InterPro" id="IPR006203">
    <property type="entry name" value="GHMP_knse_ATP-bd_CS"/>
</dbReference>
<evidence type="ECO:0000259" key="13">
    <source>
        <dbReference type="Pfam" id="PF00288"/>
    </source>
</evidence>
<dbReference type="PANTHER" id="PTHR10457:SF7">
    <property type="entry name" value="GALACTOKINASE-RELATED"/>
    <property type="match status" value="1"/>
</dbReference>
<evidence type="ECO:0000256" key="12">
    <source>
        <dbReference type="NCBIfam" id="TIGR00131"/>
    </source>
</evidence>
<evidence type="ECO:0000256" key="8">
    <source>
        <dbReference type="ARBA" id="ARBA00022842"/>
    </source>
</evidence>
<evidence type="ECO:0000256" key="11">
    <source>
        <dbReference type="HAMAP-Rule" id="MF_00246"/>
    </source>
</evidence>
<dbReference type="SUPFAM" id="SSF55060">
    <property type="entry name" value="GHMP Kinase, C-terminal domain"/>
    <property type="match status" value="1"/>
</dbReference>
<keyword evidence="2 11" id="KW-0963">Cytoplasm</keyword>
<dbReference type="Proteomes" id="UP000576480">
    <property type="component" value="Unassembled WGS sequence"/>
</dbReference>
<dbReference type="GO" id="GO:0005524">
    <property type="term" value="F:ATP binding"/>
    <property type="evidence" value="ECO:0007669"/>
    <property type="project" value="UniProtKB-UniRule"/>
</dbReference>
<evidence type="ECO:0000313" key="20">
    <source>
        <dbReference type="Proteomes" id="UP000576480"/>
    </source>
</evidence>
<evidence type="ECO:0000313" key="21">
    <source>
        <dbReference type="Proteomes" id="UP000591948"/>
    </source>
</evidence>
<dbReference type="InterPro" id="IPR013750">
    <property type="entry name" value="GHMP_kinase_C_dom"/>
</dbReference>
<feature type="binding site" evidence="11">
    <location>
        <begin position="127"/>
        <end position="133"/>
    </location>
    <ligand>
        <name>ATP</name>
        <dbReference type="ChEBI" id="CHEBI:30616"/>
    </ligand>
</feature>
<dbReference type="Proteomes" id="UP000591948">
    <property type="component" value="Unassembled WGS sequence"/>
</dbReference>